<dbReference type="Proteomes" id="UP001501303">
    <property type="component" value="Unassembled WGS sequence"/>
</dbReference>
<evidence type="ECO:0000313" key="6">
    <source>
        <dbReference type="EMBL" id="GAA1926023.1"/>
    </source>
</evidence>
<gene>
    <name evidence="6" type="ORF">GCM10009716_37750</name>
</gene>
<accession>A0ABP5AZJ0</accession>
<comment type="similarity">
    <text evidence="1">Belongs to the bacterial solute-binding protein 9 family.</text>
</comment>
<evidence type="ECO:0000256" key="3">
    <source>
        <dbReference type="ARBA" id="ARBA00022729"/>
    </source>
</evidence>
<dbReference type="Gene3D" id="3.40.50.1980">
    <property type="entry name" value="Nitrogenase molybdenum iron protein domain"/>
    <property type="match status" value="3"/>
</dbReference>
<keyword evidence="2" id="KW-0813">Transport</keyword>
<evidence type="ECO:0000256" key="5">
    <source>
        <dbReference type="SAM" id="SignalP"/>
    </source>
</evidence>
<feature type="compositionally biased region" description="Basic and acidic residues" evidence="4">
    <location>
        <begin position="166"/>
        <end position="185"/>
    </location>
</feature>
<feature type="signal peptide" evidence="5">
    <location>
        <begin position="1"/>
        <end position="24"/>
    </location>
</feature>
<evidence type="ECO:0000256" key="1">
    <source>
        <dbReference type="ARBA" id="ARBA00011028"/>
    </source>
</evidence>
<dbReference type="InterPro" id="IPR006127">
    <property type="entry name" value="ZnuA-like"/>
</dbReference>
<proteinExistence type="inferred from homology"/>
<dbReference type="Pfam" id="PF01297">
    <property type="entry name" value="ZnuA"/>
    <property type="match status" value="1"/>
</dbReference>
<dbReference type="InterPro" id="IPR050492">
    <property type="entry name" value="Bact_metal-bind_prot9"/>
</dbReference>
<dbReference type="PROSITE" id="PS51257">
    <property type="entry name" value="PROKAR_LIPOPROTEIN"/>
    <property type="match status" value="1"/>
</dbReference>
<feature type="chain" id="PRO_5045085525" evidence="5">
    <location>
        <begin position="25"/>
        <end position="353"/>
    </location>
</feature>
<feature type="region of interest" description="Disordered" evidence="4">
    <location>
        <begin position="137"/>
        <end position="185"/>
    </location>
</feature>
<evidence type="ECO:0000256" key="4">
    <source>
        <dbReference type="SAM" id="MobiDB-lite"/>
    </source>
</evidence>
<keyword evidence="3 5" id="KW-0732">Signal</keyword>
<dbReference type="EMBL" id="BAAAMJ010000044">
    <property type="protein sequence ID" value="GAA1926023.1"/>
    <property type="molecule type" value="Genomic_DNA"/>
</dbReference>
<protein>
    <submittedName>
        <fullName evidence="6">Zinc ABC transporter substrate-binding protein</fullName>
    </submittedName>
</protein>
<keyword evidence="7" id="KW-1185">Reference proteome</keyword>
<dbReference type="PANTHER" id="PTHR42953">
    <property type="entry name" value="HIGH-AFFINITY ZINC UPTAKE SYSTEM PROTEIN ZNUA-RELATED"/>
    <property type="match status" value="1"/>
</dbReference>
<sequence>MAVMTVRRSTRTAPSLLAGTAALAMLTLSACGDSEGGAPSAAEEGTLDVVASFYPMAFVAERIGGEHVTVSTLTPPGVEPHDLELSPRQTARLTEADVIVHLEGLQPAVDAAVAQSGVGHLAEATQYVTLETWDDHDDEHADEDDHDEDDGHGHGEDDHDDDHDDDEHGHGEDDGHGHGAEDPHFWLDPTRYAQFAEGVGETLAEADPDNAADYRANTETLVGELNALDEEFGEGLSDTTTDTFITTHAAFGYLADRYGLREEAISGLDPESEPSAARMRELHRTAEARNVSTVFFETLASDATARTLAEDLGLETDILDPLEGITDETRGADYFEVMRANLEALQKALGATG</sequence>
<reference evidence="7" key="1">
    <citation type="journal article" date="2019" name="Int. J. Syst. Evol. Microbiol.">
        <title>The Global Catalogue of Microorganisms (GCM) 10K type strain sequencing project: providing services to taxonomists for standard genome sequencing and annotation.</title>
        <authorList>
            <consortium name="The Broad Institute Genomics Platform"/>
            <consortium name="The Broad Institute Genome Sequencing Center for Infectious Disease"/>
            <person name="Wu L."/>
            <person name="Ma J."/>
        </authorList>
    </citation>
    <scope>NUCLEOTIDE SEQUENCE [LARGE SCALE GENOMIC DNA]</scope>
    <source>
        <strain evidence="7">JCM 13581</strain>
    </source>
</reference>
<feature type="compositionally biased region" description="Acidic residues" evidence="4">
    <location>
        <begin position="137"/>
        <end position="148"/>
    </location>
</feature>
<dbReference type="SUPFAM" id="SSF53807">
    <property type="entry name" value="Helical backbone' metal receptor"/>
    <property type="match status" value="1"/>
</dbReference>
<evidence type="ECO:0000313" key="7">
    <source>
        <dbReference type="Proteomes" id="UP001501303"/>
    </source>
</evidence>
<name>A0ABP5AZJ0_9ACTN</name>
<organism evidence="6 7">
    <name type="scientific">Streptomyces sodiiphilus</name>
    <dbReference type="NCBI Taxonomy" id="226217"/>
    <lineage>
        <taxon>Bacteria</taxon>
        <taxon>Bacillati</taxon>
        <taxon>Actinomycetota</taxon>
        <taxon>Actinomycetes</taxon>
        <taxon>Kitasatosporales</taxon>
        <taxon>Streptomycetaceae</taxon>
        <taxon>Streptomyces</taxon>
    </lineage>
</organism>
<dbReference type="PANTHER" id="PTHR42953:SF3">
    <property type="entry name" value="HIGH-AFFINITY ZINC UPTAKE SYSTEM PROTEIN ZNUA"/>
    <property type="match status" value="1"/>
</dbReference>
<evidence type="ECO:0000256" key="2">
    <source>
        <dbReference type="ARBA" id="ARBA00022448"/>
    </source>
</evidence>
<comment type="caution">
    <text evidence="6">The sequence shown here is derived from an EMBL/GenBank/DDBJ whole genome shotgun (WGS) entry which is preliminary data.</text>
</comment>